<accession>A0ABP6NR39</accession>
<evidence type="ECO:0000313" key="3">
    <source>
        <dbReference type="Proteomes" id="UP001500320"/>
    </source>
</evidence>
<comment type="caution">
    <text evidence="2">The sequence shown here is derived from an EMBL/GenBank/DDBJ whole genome shotgun (WGS) entry which is preliminary data.</text>
</comment>
<sequence>MAGLSLQAARPPKPTHLRIAESAVSGGARFADLGAFHAWFSATAERTRMRVERVPLDRLDGWLTDPATGNLVHRSGRFFSVEGVEVRDPDGPVPSWSQPIIHQPEVGILGILVKEFDGVLHCLMQAKNEPGNCNGLQLSPTVQATRSNYTQVHRGRPVPYLDYFRDTSRHSVLADVRQSEQGAWFYRKRNRNMIVEVTEEVEELDGFCWLSLGQLHELLTVPDLVNMDARTVLSCLPFSGPGAGSEPPAGPGHAFRAALARSCDPAAGALHGTGEVLSWITDVRSLTDLTAERVPLDRVRGWHRTGGRITHETGRFFDVVGVGVTAEGREVGGWMQPVIEPHGTGVIAFMVKRVGGVLHALVHARAEPGSSDVVELAPTVQCTPENYDHLPAGARPPLLEEVLGAGPERIRFDTVLSEEGGRFLNARNRYLIVETGEDADPGLPGYRWLAVHQLGELLRHSYYVNVQARSLVACLHSLSTPLPTGSRAPRAPR</sequence>
<keyword evidence="3" id="KW-1185">Reference proteome</keyword>
<dbReference type="Gene3D" id="3.90.79.40">
    <property type="entry name" value="EvaA sugar 2,3-dehydratase subunit"/>
    <property type="match status" value="2"/>
</dbReference>
<organism evidence="2 3">
    <name type="scientific">Planomonospora alba</name>
    <dbReference type="NCBI Taxonomy" id="161354"/>
    <lineage>
        <taxon>Bacteria</taxon>
        <taxon>Bacillati</taxon>
        <taxon>Actinomycetota</taxon>
        <taxon>Actinomycetes</taxon>
        <taxon>Streptosporangiales</taxon>
        <taxon>Streptosporangiaceae</taxon>
        <taxon>Planomonospora</taxon>
    </lineage>
</organism>
<evidence type="ECO:0000313" key="2">
    <source>
        <dbReference type="EMBL" id="GAA3156201.1"/>
    </source>
</evidence>
<dbReference type="RefSeq" id="WP_344864246.1">
    <property type="nucleotide sequence ID" value="NZ_BAAAUT010000052.1"/>
</dbReference>
<feature type="domain" description="dTDP-4-dehydro-6-deoxy-alpha-D-glucopyranose 2,3-dehydratase" evidence="1">
    <location>
        <begin position="35"/>
        <end position="236"/>
    </location>
</feature>
<dbReference type="InterPro" id="IPR038153">
    <property type="entry name" value="EvaA-like_sf"/>
</dbReference>
<name>A0ABP6NR39_9ACTN</name>
<dbReference type="Pfam" id="PF03559">
    <property type="entry name" value="Hexose_dehydrat"/>
    <property type="match status" value="2"/>
</dbReference>
<reference evidence="3" key="1">
    <citation type="journal article" date="2019" name="Int. J. Syst. Evol. Microbiol.">
        <title>The Global Catalogue of Microorganisms (GCM) 10K type strain sequencing project: providing services to taxonomists for standard genome sequencing and annotation.</title>
        <authorList>
            <consortium name="The Broad Institute Genomics Platform"/>
            <consortium name="The Broad Institute Genome Sequencing Center for Infectious Disease"/>
            <person name="Wu L."/>
            <person name="Ma J."/>
        </authorList>
    </citation>
    <scope>NUCLEOTIDE SEQUENCE [LARGE SCALE GENOMIC DNA]</scope>
    <source>
        <strain evidence="3">JCM 9373</strain>
    </source>
</reference>
<evidence type="ECO:0000259" key="1">
    <source>
        <dbReference type="Pfam" id="PF03559"/>
    </source>
</evidence>
<protein>
    <submittedName>
        <fullName evidence="2">NDP-hexose 2,3-dehydratase family protein</fullName>
    </submittedName>
</protein>
<gene>
    <name evidence="2" type="ORF">GCM10010466_53920</name>
</gene>
<feature type="domain" description="dTDP-4-dehydro-6-deoxy-alpha-D-glucopyranose 2,3-dehydratase" evidence="1">
    <location>
        <begin position="274"/>
        <end position="475"/>
    </location>
</feature>
<proteinExistence type="predicted"/>
<dbReference type="EMBL" id="BAAAUT010000052">
    <property type="protein sequence ID" value="GAA3156201.1"/>
    <property type="molecule type" value="Genomic_DNA"/>
</dbReference>
<dbReference type="InterPro" id="IPR005212">
    <property type="entry name" value="EvaA-like"/>
</dbReference>
<dbReference type="Proteomes" id="UP001500320">
    <property type="component" value="Unassembled WGS sequence"/>
</dbReference>